<dbReference type="Gene3D" id="3.40.50.1820">
    <property type="entry name" value="alpha/beta hydrolase"/>
    <property type="match status" value="1"/>
</dbReference>
<evidence type="ECO:0000313" key="4">
    <source>
        <dbReference type="Proteomes" id="UP000521748"/>
    </source>
</evidence>
<dbReference type="InterPro" id="IPR013094">
    <property type="entry name" value="AB_hydrolase_3"/>
</dbReference>
<evidence type="ECO:0000259" key="2">
    <source>
        <dbReference type="Pfam" id="PF07859"/>
    </source>
</evidence>
<gene>
    <name evidence="3" type="ORF">FHU41_002156</name>
</gene>
<dbReference type="Proteomes" id="UP000521748">
    <property type="component" value="Unassembled WGS sequence"/>
</dbReference>
<protein>
    <submittedName>
        <fullName evidence="3">Acetyl esterase</fullName>
        <ecNumber evidence="3">3.1.1.-</ecNumber>
    </submittedName>
</protein>
<dbReference type="EC" id="3.1.1.-" evidence="3"/>
<dbReference type="SUPFAM" id="SSF53474">
    <property type="entry name" value="alpha/beta-Hydrolases"/>
    <property type="match status" value="1"/>
</dbReference>
<dbReference type="PANTHER" id="PTHR48081:SF8">
    <property type="entry name" value="ALPHA_BETA HYDROLASE FOLD-3 DOMAIN-CONTAINING PROTEIN-RELATED"/>
    <property type="match status" value="1"/>
</dbReference>
<keyword evidence="4" id="KW-1185">Reference proteome</keyword>
<dbReference type="InterPro" id="IPR050300">
    <property type="entry name" value="GDXG_lipolytic_enzyme"/>
</dbReference>
<accession>A0A7Y9LUM5</accession>
<dbReference type="RefSeq" id="WP_179389631.1">
    <property type="nucleotide sequence ID" value="NZ_JACBYQ010000002.1"/>
</dbReference>
<name>A0A7Y9LUM5_9MICC</name>
<keyword evidence="1 3" id="KW-0378">Hydrolase</keyword>
<dbReference type="InterPro" id="IPR029058">
    <property type="entry name" value="AB_hydrolase_fold"/>
</dbReference>
<dbReference type="Pfam" id="PF07859">
    <property type="entry name" value="Abhydrolase_3"/>
    <property type="match status" value="1"/>
</dbReference>
<evidence type="ECO:0000313" key="3">
    <source>
        <dbReference type="EMBL" id="NYE95906.1"/>
    </source>
</evidence>
<dbReference type="PANTHER" id="PTHR48081">
    <property type="entry name" value="AB HYDROLASE SUPERFAMILY PROTEIN C4A8.06C"/>
    <property type="match status" value="1"/>
</dbReference>
<reference evidence="3 4" key="1">
    <citation type="submission" date="2020-07" db="EMBL/GenBank/DDBJ databases">
        <title>Sequencing the genomes of 1000 actinobacteria strains.</title>
        <authorList>
            <person name="Klenk H.-P."/>
        </authorList>
    </citation>
    <scope>NUCLEOTIDE SEQUENCE [LARGE SCALE GENOMIC DNA]</scope>
    <source>
        <strain evidence="3 4">DSM 102047</strain>
    </source>
</reference>
<organism evidence="3 4">
    <name type="scientific">Psychromicrobium silvestre</name>
    <dbReference type="NCBI Taxonomy" id="1645614"/>
    <lineage>
        <taxon>Bacteria</taxon>
        <taxon>Bacillati</taxon>
        <taxon>Actinomycetota</taxon>
        <taxon>Actinomycetes</taxon>
        <taxon>Micrococcales</taxon>
        <taxon>Micrococcaceae</taxon>
        <taxon>Psychromicrobium</taxon>
    </lineage>
</organism>
<dbReference type="EMBL" id="JACBYQ010000002">
    <property type="protein sequence ID" value="NYE95906.1"/>
    <property type="molecule type" value="Genomic_DNA"/>
</dbReference>
<dbReference type="GO" id="GO:0016787">
    <property type="term" value="F:hydrolase activity"/>
    <property type="evidence" value="ECO:0007669"/>
    <property type="project" value="UniProtKB-KW"/>
</dbReference>
<comment type="caution">
    <text evidence="3">The sequence shown here is derived from an EMBL/GenBank/DDBJ whole genome shotgun (WGS) entry which is preliminary data.</text>
</comment>
<evidence type="ECO:0000256" key="1">
    <source>
        <dbReference type="ARBA" id="ARBA00022801"/>
    </source>
</evidence>
<proteinExistence type="predicted"/>
<feature type="domain" description="Alpha/beta hydrolase fold-3" evidence="2">
    <location>
        <begin position="84"/>
        <end position="289"/>
    </location>
</feature>
<sequence length="327" mass="34542">MKIDPQLVPVLAPLTQAISSNVSIDVVAERAAEVSQSRGMVGTLTRAIPESVTWVDLETDGNHPVPIRVFTPVKSTEAIDRAALVYAHGGAWRTGSPDTVHEHTGNLAADADVVVISIDYRLIPENPYPAGLDDVTEVLRWVVEHAVELRVDPQRIAVGGSSAGGNLAAALALRARDHGGPAIALQLLEAPALDLACDSPSWDECRQDIPPLAEMLDRGLGKYRLAGADPKDPYASPLSAASFENLPPAHLLVGEADPLRSDSVRYAEALGAAGVRVSLQIFPGIVHGTENFVELLPTAAQWHRACVAALRSLTPTDDANTGTVQGA</sequence>
<dbReference type="AlphaFoldDB" id="A0A7Y9LUM5"/>